<dbReference type="Pfam" id="PF00107">
    <property type="entry name" value="ADH_zinc_N"/>
    <property type="match status" value="1"/>
</dbReference>
<comment type="caution">
    <text evidence="5">The sequence shown here is derived from an EMBL/GenBank/DDBJ whole genome shotgun (WGS) entry which is preliminary data.</text>
</comment>
<feature type="domain" description="Enoyl reductase (ER)" evidence="4">
    <location>
        <begin position="25"/>
        <end position="364"/>
    </location>
</feature>
<dbReference type="CDD" id="cd08249">
    <property type="entry name" value="enoyl_reductase_like"/>
    <property type="match status" value="1"/>
</dbReference>
<evidence type="ECO:0000256" key="2">
    <source>
        <dbReference type="ARBA" id="ARBA00011245"/>
    </source>
</evidence>
<dbReference type="EMBL" id="QWIJ01000992">
    <property type="protein sequence ID" value="RMX77195.1"/>
    <property type="molecule type" value="Genomic_DNA"/>
</dbReference>
<comment type="subunit">
    <text evidence="2">Monomer.</text>
</comment>
<dbReference type="SUPFAM" id="SSF50129">
    <property type="entry name" value="GroES-like"/>
    <property type="match status" value="1"/>
</dbReference>
<gene>
    <name evidence="5" type="ORF">D0869_10070</name>
</gene>
<dbReference type="Proteomes" id="UP000281245">
    <property type="component" value="Unassembled WGS sequence"/>
</dbReference>
<dbReference type="InterPro" id="IPR011032">
    <property type="entry name" value="GroES-like_sf"/>
</dbReference>
<dbReference type="SUPFAM" id="SSF51735">
    <property type="entry name" value="NAD(P)-binding Rossmann-fold domains"/>
    <property type="match status" value="1"/>
</dbReference>
<proteinExistence type="inferred from homology"/>
<keyword evidence="3" id="KW-0560">Oxidoreductase</keyword>
<reference evidence="5 6" key="1">
    <citation type="journal article" date="2018" name="BMC Genomics">
        <title>Genomic evidence for intraspecific hybridization in a clonal and extremely halotolerant yeast.</title>
        <authorList>
            <person name="Gostincar C."/>
            <person name="Stajich J.E."/>
            <person name="Zupancic J."/>
            <person name="Zalar P."/>
            <person name="Gunde-Cimerman N."/>
        </authorList>
    </citation>
    <scope>NUCLEOTIDE SEQUENCE [LARGE SCALE GENOMIC DNA]</scope>
    <source>
        <strain evidence="5 6">EXF-6656</strain>
    </source>
</reference>
<dbReference type="InterPro" id="IPR013154">
    <property type="entry name" value="ADH-like_N"/>
</dbReference>
<protein>
    <recommendedName>
        <fullName evidence="4">Enoyl reductase (ER) domain-containing protein</fullName>
    </recommendedName>
</protein>
<dbReference type="AlphaFoldDB" id="A0A3M6WFB5"/>
<dbReference type="Pfam" id="PF08240">
    <property type="entry name" value="ADH_N"/>
    <property type="match status" value="1"/>
</dbReference>
<dbReference type="InterPro" id="IPR020843">
    <property type="entry name" value="ER"/>
</dbReference>
<sequence length="367" mass="39159">MWSFHSPIIMSTTQTNKAALIPSKGANFSVSETSIPDITPTEVLIRVHAVAINPVDAIIQRTGMIIDNYPAVIGCDCAGEIVRTDSDVTRFQPGDRVLAACAPSVFDPQGPKRDNWGTFQTYVAAKATVTVRIPDQLEYREACVLPLGSSTAAIGLFSTTKLGLELPQLEPVSMGKTVLIWGGSSSVGSCAIQLAKAAGYEVATTCSNQNTEFCKGAGADYVFDHRSEEVVEEILVGLKGKEIVGVFGCVMPADALTKCGKLASKLGGPKKFVTVFAGEDQAKQIAGDAFAAIPRDVAVSHCDEWLNTNEHVRSAFIDNWLGSALEKGLMKCLPRPEVLGRGLEHCQEACDRMLKGVSATKLVVEVP</sequence>
<evidence type="ECO:0000259" key="4">
    <source>
        <dbReference type="SMART" id="SM00829"/>
    </source>
</evidence>
<evidence type="ECO:0000256" key="1">
    <source>
        <dbReference type="ARBA" id="ARBA00008072"/>
    </source>
</evidence>
<dbReference type="GO" id="GO:0016651">
    <property type="term" value="F:oxidoreductase activity, acting on NAD(P)H"/>
    <property type="evidence" value="ECO:0007669"/>
    <property type="project" value="InterPro"/>
</dbReference>
<dbReference type="InterPro" id="IPR047122">
    <property type="entry name" value="Trans-enoyl_RdTase-like"/>
</dbReference>
<comment type="similarity">
    <text evidence="1">Belongs to the zinc-containing alcohol dehydrogenase family.</text>
</comment>
<dbReference type="Gene3D" id="3.40.50.720">
    <property type="entry name" value="NAD(P)-binding Rossmann-like Domain"/>
    <property type="match status" value="1"/>
</dbReference>
<name>A0A3M6WFB5_HORWE</name>
<dbReference type="OrthoDB" id="48317at2759"/>
<evidence type="ECO:0000313" key="5">
    <source>
        <dbReference type="EMBL" id="RMX77195.1"/>
    </source>
</evidence>
<accession>A0A3M6WFB5</accession>
<dbReference type="Gene3D" id="3.90.180.10">
    <property type="entry name" value="Medium-chain alcohol dehydrogenases, catalytic domain"/>
    <property type="match status" value="1"/>
</dbReference>
<dbReference type="PANTHER" id="PTHR45348:SF2">
    <property type="entry name" value="ZINC-TYPE ALCOHOL DEHYDROGENASE-LIKE PROTEIN C2E1P3.01"/>
    <property type="match status" value="1"/>
</dbReference>
<evidence type="ECO:0000256" key="3">
    <source>
        <dbReference type="ARBA" id="ARBA00023002"/>
    </source>
</evidence>
<organism evidence="5 6">
    <name type="scientific">Hortaea werneckii</name>
    <name type="common">Black yeast</name>
    <name type="synonym">Cladosporium werneckii</name>
    <dbReference type="NCBI Taxonomy" id="91943"/>
    <lineage>
        <taxon>Eukaryota</taxon>
        <taxon>Fungi</taxon>
        <taxon>Dikarya</taxon>
        <taxon>Ascomycota</taxon>
        <taxon>Pezizomycotina</taxon>
        <taxon>Dothideomycetes</taxon>
        <taxon>Dothideomycetidae</taxon>
        <taxon>Mycosphaerellales</taxon>
        <taxon>Teratosphaeriaceae</taxon>
        <taxon>Hortaea</taxon>
    </lineage>
</organism>
<dbReference type="VEuPathDB" id="FungiDB:BTJ68_06289"/>
<dbReference type="InterPro" id="IPR036291">
    <property type="entry name" value="NAD(P)-bd_dom_sf"/>
</dbReference>
<dbReference type="SMART" id="SM00829">
    <property type="entry name" value="PKS_ER"/>
    <property type="match status" value="1"/>
</dbReference>
<dbReference type="InterPro" id="IPR013149">
    <property type="entry name" value="ADH-like_C"/>
</dbReference>
<dbReference type="PANTHER" id="PTHR45348">
    <property type="entry name" value="HYPOTHETICAL OXIDOREDUCTASE (EUROFUNG)"/>
    <property type="match status" value="1"/>
</dbReference>
<evidence type="ECO:0000313" key="6">
    <source>
        <dbReference type="Proteomes" id="UP000281245"/>
    </source>
</evidence>